<comment type="caution">
    <text evidence="1">The sequence shown here is derived from an EMBL/GenBank/DDBJ whole genome shotgun (WGS) entry which is preliminary data.</text>
</comment>
<reference evidence="1" key="1">
    <citation type="journal article" date="2015" name="Nature">
        <title>Complex archaea that bridge the gap between prokaryotes and eukaryotes.</title>
        <authorList>
            <person name="Spang A."/>
            <person name="Saw J.H."/>
            <person name="Jorgensen S.L."/>
            <person name="Zaremba-Niedzwiedzka K."/>
            <person name="Martijn J."/>
            <person name="Lind A.E."/>
            <person name="van Eijk R."/>
            <person name="Schleper C."/>
            <person name="Guy L."/>
            <person name="Ettema T.J."/>
        </authorList>
    </citation>
    <scope>NUCLEOTIDE SEQUENCE</scope>
</reference>
<sequence length="64" mass="7162">MTLIFNERTKIDGKVDIGSDVISDATAVVDLRALSVLEQILITLKKIEYHLFLGTDTELKDQDV</sequence>
<name>A0A0F9F4E5_9ZZZZ</name>
<proteinExistence type="predicted"/>
<dbReference type="EMBL" id="LAZR01024992">
    <property type="protein sequence ID" value="KKL73331.1"/>
    <property type="molecule type" value="Genomic_DNA"/>
</dbReference>
<evidence type="ECO:0000313" key="1">
    <source>
        <dbReference type="EMBL" id="KKL73331.1"/>
    </source>
</evidence>
<dbReference type="AlphaFoldDB" id="A0A0F9F4E5"/>
<accession>A0A0F9F4E5</accession>
<gene>
    <name evidence="1" type="ORF">LCGC14_2075990</name>
</gene>
<protein>
    <submittedName>
        <fullName evidence="1">Uncharacterized protein</fullName>
    </submittedName>
</protein>
<organism evidence="1">
    <name type="scientific">marine sediment metagenome</name>
    <dbReference type="NCBI Taxonomy" id="412755"/>
    <lineage>
        <taxon>unclassified sequences</taxon>
        <taxon>metagenomes</taxon>
        <taxon>ecological metagenomes</taxon>
    </lineage>
</organism>